<evidence type="ECO:0000256" key="8">
    <source>
        <dbReference type="ARBA" id="ARBA00023136"/>
    </source>
</evidence>
<comment type="function">
    <text evidence="9">Component of the ubiquinol-cytochrome c oxidoreductase, a multisubunit transmembrane complex that is part of the mitochondrial electron transport chain which drives oxidative phosphorylation.</text>
</comment>
<evidence type="ECO:0000256" key="5">
    <source>
        <dbReference type="ARBA" id="ARBA00022792"/>
    </source>
</evidence>
<sequence>MTSKIVDRCAKYIFARPRLFNFLKPIAAKYSDLKGYRKVGLLYEDLYREESPTVQLALKRLPPKLAYDRAFRIRRALQCSMTHTILPKEEWITSDEDVPYLTPYIEEVEKEQEERKVFDAMVRK</sequence>
<dbReference type="Proteomes" id="UP001221413">
    <property type="component" value="Unassembled WGS sequence"/>
</dbReference>
<keyword evidence="5 9" id="KW-0999">Mitochondrion inner membrane</keyword>
<name>A0AAD6NGB6_DREDA</name>
<dbReference type="InterPro" id="IPR003197">
    <property type="entry name" value="QCR7"/>
</dbReference>
<evidence type="ECO:0000256" key="9">
    <source>
        <dbReference type="PIRNR" id="PIRNR000022"/>
    </source>
</evidence>
<keyword evidence="4 9" id="KW-0679">Respiratory chain</keyword>
<organism evidence="10 11">
    <name type="scientific">Drechslerella dactyloides</name>
    <name type="common">Nematode-trapping fungus</name>
    <name type="synonym">Arthrobotrys dactyloides</name>
    <dbReference type="NCBI Taxonomy" id="74499"/>
    <lineage>
        <taxon>Eukaryota</taxon>
        <taxon>Fungi</taxon>
        <taxon>Dikarya</taxon>
        <taxon>Ascomycota</taxon>
        <taxon>Pezizomycotina</taxon>
        <taxon>Orbiliomycetes</taxon>
        <taxon>Orbiliales</taxon>
        <taxon>Orbiliaceae</taxon>
        <taxon>Drechslerella</taxon>
    </lineage>
</organism>
<dbReference type="InterPro" id="IPR036544">
    <property type="entry name" value="QCR7_sf"/>
</dbReference>
<dbReference type="GO" id="GO:0045275">
    <property type="term" value="C:respiratory chain complex III"/>
    <property type="evidence" value="ECO:0007669"/>
    <property type="project" value="InterPro"/>
</dbReference>
<evidence type="ECO:0000256" key="7">
    <source>
        <dbReference type="ARBA" id="ARBA00023128"/>
    </source>
</evidence>
<evidence type="ECO:0000313" key="10">
    <source>
        <dbReference type="EMBL" id="KAJ6257154.1"/>
    </source>
</evidence>
<dbReference type="GO" id="GO:0005743">
    <property type="term" value="C:mitochondrial inner membrane"/>
    <property type="evidence" value="ECO:0007669"/>
    <property type="project" value="UniProtKB-SubCell"/>
</dbReference>
<evidence type="ECO:0000256" key="6">
    <source>
        <dbReference type="ARBA" id="ARBA00022982"/>
    </source>
</evidence>
<keyword evidence="11" id="KW-1185">Reference proteome</keyword>
<protein>
    <recommendedName>
        <fullName evidence="9">Cytochrome b-c1 complex subunit 7</fullName>
    </recommendedName>
</protein>
<evidence type="ECO:0000256" key="3">
    <source>
        <dbReference type="ARBA" id="ARBA00022448"/>
    </source>
</evidence>
<reference evidence="10" key="1">
    <citation type="submission" date="2023-01" db="EMBL/GenBank/DDBJ databases">
        <title>The chitinases involved in constricting ring structure development in the nematode-trapping fungus Drechslerella dactyloides.</title>
        <authorList>
            <person name="Wang R."/>
            <person name="Zhang L."/>
            <person name="Tang P."/>
            <person name="Li S."/>
            <person name="Liang L."/>
        </authorList>
    </citation>
    <scope>NUCLEOTIDE SEQUENCE</scope>
    <source>
        <strain evidence="10">YMF1.00031</strain>
    </source>
</reference>
<keyword evidence="7 9" id="KW-0496">Mitochondrion</keyword>
<comment type="subcellular location">
    <subcellularLocation>
        <location evidence="1">Mitochondrion inner membrane</location>
        <topology evidence="1">Peripheral membrane protein</topology>
        <orientation evidence="1">Matrix side</orientation>
    </subcellularLocation>
</comment>
<dbReference type="Gene3D" id="1.10.1090.10">
    <property type="entry name" value="Cytochrome b-c1 complex subunit 7"/>
    <property type="match status" value="1"/>
</dbReference>
<evidence type="ECO:0000256" key="2">
    <source>
        <dbReference type="ARBA" id="ARBA00008554"/>
    </source>
</evidence>
<evidence type="ECO:0000256" key="1">
    <source>
        <dbReference type="ARBA" id="ARBA00004443"/>
    </source>
</evidence>
<accession>A0AAD6NGB6</accession>
<keyword evidence="3 9" id="KW-0813">Transport</keyword>
<evidence type="ECO:0000313" key="11">
    <source>
        <dbReference type="Proteomes" id="UP001221413"/>
    </source>
</evidence>
<dbReference type="PANTHER" id="PTHR12022">
    <property type="entry name" value="UBIQUINOL-CYTOCHROME C REDUCTASE COMPLEX 14 KD PROTEIN"/>
    <property type="match status" value="1"/>
</dbReference>
<dbReference type="AlphaFoldDB" id="A0AAD6NGB6"/>
<comment type="caution">
    <text evidence="10">The sequence shown here is derived from an EMBL/GenBank/DDBJ whole genome shotgun (WGS) entry which is preliminary data.</text>
</comment>
<comment type="similarity">
    <text evidence="2 9">Belongs to the UQCRB/QCR7 family.</text>
</comment>
<dbReference type="EMBL" id="JAQGDS010000011">
    <property type="protein sequence ID" value="KAJ6257154.1"/>
    <property type="molecule type" value="Genomic_DNA"/>
</dbReference>
<evidence type="ECO:0000256" key="4">
    <source>
        <dbReference type="ARBA" id="ARBA00022660"/>
    </source>
</evidence>
<dbReference type="SUPFAM" id="SSF81524">
    <property type="entry name" value="14 kDa protein of cytochrome bc1 complex (Ubiquinol-cytochrome c reductase)"/>
    <property type="match status" value="1"/>
</dbReference>
<dbReference type="FunFam" id="1.10.1090.10:FF:000001">
    <property type="entry name" value="Cytochrome b-c1 complex subunit 7"/>
    <property type="match status" value="1"/>
</dbReference>
<keyword evidence="8 9" id="KW-0472">Membrane</keyword>
<gene>
    <name evidence="10" type="ORF">Dda_8040</name>
</gene>
<dbReference type="GO" id="GO:0006122">
    <property type="term" value="P:mitochondrial electron transport, ubiquinol to cytochrome c"/>
    <property type="evidence" value="ECO:0007669"/>
    <property type="project" value="InterPro"/>
</dbReference>
<dbReference type="Pfam" id="PF02271">
    <property type="entry name" value="UCR_14kD"/>
    <property type="match status" value="1"/>
</dbReference>
<dbReference type="PIRSF" id="PIRSF000022">
    <property type="entry name" value="Bc1_14K"/>
    <property type="match status" value="1"/>
</dbReference>
<dbReference type="PANTHER" id="PTHR12022:SF0">
    <property type="entry name" value="CYTOCHROME B-C1 COMPLEX SUBUNIT 7"/>
    <property type="match status" value="1"/>
</dbReference>
<proteinExistence type="inferred from homology"/>
<keyword evidence="6 9" id="KW-0249">Electron transport</keyword>